<gene>
    <name evidence="7" type="ORF">SAMN05421742_10227</name>
</gene>
<evidence type="ECO:0000313" key="7">
    <source>
        <dbReference type="EMBL" id="SDG65225.1"/>
    </source>
</evidence>
<dbReference type="OrthoDB" id="9758052at2"/>
<feature type="domain" description="NAD-glutamate dehydrogenase ACT2" evidence="5">
    <location>
        <begin position="408"/>
        <end position="495"/>
    </location>
</feature>
<keyword evidence="8" id="KW-1185">Reference proteome</keyword>
<dbReference type="Pfam" id="PF21077">
    <property type="entry name" value="GDH_ACT3"/>
    <property type="match status" value="1"/>
</dbReference>
<dbReference type="PANTHER" id="PTHR43403">
    <property type="entry name" value="NAD-SPECIFIC GLUTAMATE DEHYDROGENASE"/>
    <property type="match status" value="1"/>
</dbReference>
<dbReference type="SUPFAM" id="SSF53223">
    <property type="entry name" value="Aminoacid dehydrogenase-like, N-terminal domain"/>
    <property type="match status" value="1"/>
</dbReference>
<proteinExistence type="predicted"/>
<dbReference type="InterPro" id="IPR049058">
    <property type="entry name" value="NAD_Glu_DH_HM2"/>
</dbReference>
<dbReference type="Pfam" id="PF21076">
    <property type="entry name" value="GDH_ACT2"/>
    <property type="match status" value="1"/>
</dbReference>
<dbReference type="InterPro" id="IPR024727">
    <property type="entry name" value="NAD_Glu_DH_N_ACT1"/>
</dbReference>
<evidence type="ECO:0000313" key="8">
    <source>
        <dbReference type="Proteomes" id="UP000217076"/>
    </source>
</evidence>
<feature type="domain" description="NAD-glutamate dehydrogenase N-terminal ACT1" evidence="4">
    <location>
        <begin position="35"/>
        <end position="178"/>
    </location>
</feature>
<dbReference type="PIRSF" id="PIRSF036761">
    <property type="entry name" value="GDH_Mll4104"/>
    <property type="match status" value="1"/>
</dbReference>
<reference evidence="8" key="1">
    <citation type="submission" date="2016-10" db="EMBL/GenBank/DDBJ databases">
        <authorList>
            <person name="Varghese N."/>
            <person name="Submissions S."/>
        </authorList>
    </citation>
    <scope>NUCLEOTIDE SEQUENCE [LARGE SCALE GENOMIC DNA]</scope>
    <source>
        <strain evidence="8">930I</strain>
    </source>
</reference>
<feature type="domain" description="NAD-glutamate dehydrogenase catalytic" evidence="2">
    <location>
        <begin position="736"/>
        <end position="1232"/>
    </location>
</feature>
<dbReference type="InterPro" id="IPR049064">
    <property type="entry name" value="NAD_Glu_DH_ACT3"/>
</dbReference>
<dbReference type="Pfam" id="PF21078">
    <property type="entry name" value="GDH_HM3"/>
    <property type="match status" value="1"/>
</dbReference>
<dbReference type="InterPro" id="IPR049059">
    <property type="entry name" value="NAD_Glu_DH_HM1"/>
</dbReference>
<dbReference type="Gene3D" id="3.40.50.720">
    <property type="entry name" value="NAD(P)-binding Rossmann-like Domain"/>
    <property type="match status" value="1"/>
</dbReference>
<evidence type="ECO:0000256" key="1">
    <source>
        <dbReference type="ARBA" id="ARBA00023002"/>
    </source>
</evidence>
<dbReference type="EMBL" id="FNCV01000002">
    <property type="protein sequence ID" value="SDG65225.1"/>
    <property type="molecule type" value="Genomic_DNA"/>
</dbReference>
<evidence type="ECO:0000259" key="6">
    <source>
        <dbReference type="Pfam" id="PF21077"/>
    </source>
</evidence>
<accession>A0A1G7VZN0</accession>
<dbReference type="InterPro" id="IPR036291">
    <property type="entry name" value="NAD(P)-bd_dom_sf"/>
</dbReference>
<feature type="domain" description="NAD-glutamate dehydrogenase ACT3" evidence="6">
    <location>
        <begin position="552"/>
        <end position="637"/>
    </location>
</feature>
<organism evidence="7 8">
    <name type="scientific">Roseospirillum parvum</name>
    <dbReference type="NCBI Taxonomy" id="83401"/>
    <lineage>
        <taxon>Bacteria</taxon>
        <taxon>Pseudomonadati</taxon>
        <taxon>Pseudomonadota</taxon>
        <taxon>Alphaproteobacteria</taxon>
        <taxon>Rhodospirillales</taxon>
        <taxon>Rhodospirillaceae</taxon>
        <taxon>Roseospirillum</taxon>
    </lineage>
</organism>
<evidence type="ECO:0000259" key="5">
    <source>
        <dbReference type="Pfam" id="PF21076"/>
    </source>
</evidence>
<dbReference type="PANTHER" id="PTHR43403:SF1">
    <property type="entry name" value="NAD-SPECIFIC GLUTAMATE DEHYDROGENASE"/>
    <property type="match status" value="1"/>
</dbReference>
<dbReference type="InterPro" id="IPR046346">
    <property type="entry name" value="Aminoacid_DH-like_N_sf"/>
</dbReference>
<dbReference type="RefSeq" id="WP_092615362.1">
    <property type="nucleotide sequence ID" value="NZ_FNCV01000002.1"/>
</dbReference>
<protein>
    <submittedName>
        <fullName evidence="7">Glutamate dehydrogenase</fullName>
    </submittedName>
</protein>
<dbReference type="Pfam" id="PF21074">
    <property type="entry name" value="GDH_C"/>
    <property type="match status" value="1"/>
</dbReference>
<dbReference type="Pfam" id="PF05088">
    <property type="entry name" value="Bac_GDH_CD"/>
    <property type="match status" value="1"/>
</dbReference>
<feature type="domain" description="NAD-specific glutamate dehydrogenase C-terminal" evidence="3">
    <location>
        <begin position="1278"/>
        <end position="1615"/>
    </location>
</feature>
<dbReference type="GO" id="GO:0004352">
    <property type="term" value="F:glutamate dehydrogenase (NAD+) activity"/>
    <property type="evidence" value="ECO:0007669"/>
    <property type="project" value="InterPro"/>
</dbReference>
<dbReference type="InterPro" id="IPR007780">
    <property type="entry name" value="NAD_Glu_DH_bac"/>
</dbReference>
<dbReference type="STRING" id="83401.SAMN05421742_10227"/>
<keyword evidence="1" id="KW-0560">Oxidoreductase</keyword>
<dbReference type="Proteomes" id="UP000217076">
    <property type="component" value="Unassembled WGS sequence"/>
</dbReference>
<dbReference type="SUPFAM" id="SSF51735">
    <property type="entry name" value="NAD(P)-binding Rossmann-fold domains"/>
    <property type="match status" value="1"/>
</dbReference>
<dbReference type="InterPro" id="IPR048381">
    <property type="entry name" value="GDH_C"/>
</dbReference>
<evidence type="ECO:0000259" key="3">
    <source>
        <dbReference type="Pfam" id="PF21074"/>
    </source>
</evidence>
<sequence length="1621" mass="178085">MSPHGPADKADLIDSVAALATRRLDPERAGPAAAFVRHALAHAPPDDLLADDPEDLFAALIGLKGRLAEPRRPGRPLVRVFNPGLEADGWQSEHTVVEIINDDMPFLVDSVTTCLLEHDLTVHRLIHPVFRVERDRRGQLTDLGPPTAEGQGAAESVMQVLVTAQPGDATLKALAEALEEVLDAVRAAVEDWRPMQERLASVAAELCAPDAAEEEVAAGREFLSWLGDNHFTLLGHRRLDFTPQGANALVRGLGILRAEAPADALPLFDQPARLGDLTPGARAFLASPAPLLVTKTDRRSVVHRGVLMDAIGVKRFDPAGRLVGLDLFLGLFTAEAYINSARRVPALARRIAQLMARTDFAPRGHDGKALLAILENLPRDELFQSDTEHLLNTALGVLHLQERARTALFVRRDAFERFVSCLVYIPRDRFDTALRRSLQGILEDAYAGHTQAYYTQVADSPLARLHFLIKTRPGHLPPADGEEVQRRIANATRTWADHLHDALLAAKGEEKGVRLLRRYGEAFPGYYRERTPPQLAVRDIERIEQVLADDSLGMNLYRPVEAGPGEARLKIYHARRAVPLSDILPVLENMGFRVIGEVPCEVRPRPDPDAPQDNDAAVWLHDFDLALDQPGEIDLAAVRDDFMACLDQVWRGEVEDDPFNRLVVGAGLTWREVVILRAGARYLRQTAFPFSQETIAHTLGAHPAIARKLVWLFHARHDPQARDHAERRAGELRGLIESGLDQVANADDDRILRGLLNLIGATLRTNYYQFGADGAAKPYLSLKLDSRAIDDLPRPRPWVEVFVYSPRTEGIHLRGGKVARGGIRWSDRREDFRTEILGLMKAQMVKNAVIVPVGSKGGFVVKRPPAEPTREAQMAEGVACYRLLIQGLLDVTDNLSGDTVVPPPRVVRHDGDDPYLVVAADKGTATFSDIANEISLSYGFWLGDAFASGGSKGYDHKAMGITARGAWESVKRHFRELGHDCQSEDFTVAGVGDMAGDVFGNGMLLSPHIRLIAAFNHQHIFLDPNPDAEASFAERRRLFERPRSAWSDYDPARISAGGGVFERSAKHIPLSPEARHALGLPDDVERLTPAALIRAILAAPVDLLWFGGIGTYIKAGHEGHPAAGDRANDAVRLDAHQVRARVIGEGANLGITQPGRIELARAGVRLNTDAIDNSAGVDCSDHEVNIKILLDGLVGAGELTLKQRDALLVRMTDEVARLVLRDNYLQTQAISLVEARGVEALDHQHRLMRMLERAGRLDRALEGLPDDETVGERMTARQGLVRPETAVLMPYSKLWLFDEILDSDLPDDAMVAEDLVRYFPSDLRQSWREAILKHRLRREIIATHVANSLINRVGGTFVTQVMEKTGATPADIARAYITSREALSVRTLWSDIEALDAKVGADLQSDMLLEINRVLERVTVWILRNGPRPLTGALVDDLGRAVGEIVGCLKDVCGPEVADLLTARADELGQRGAPEALARRVATLIVQASATDIMGLAAGHGRPVPEVARLYFALGNRFHLGWLRARAEDLAHGTHWQKLAMGALIDELYVHQRDLSDRVLATLGRRRAPRDPAKAINAWTADNQAGVERADQLIAELKAAGNVDLAMLTVASRQFGALRGG</sequence>
<evidence type="ECO:0000259" key="4">
    <source>
        <dbReference type="Pfam" id="PF21075"/>
    </source>
</evidence>
<dbReference type="InterPro" id="IPR049056">
    <property type="entry name" value="NAD_Glu_DH_HM3"/>
</dbReference>
<dbReference type="Pfam" id="PF21079">
    <property type="entry name" value="GDH_HM2"/>
    <property type="match status" value="1"/>
</dbReference>
<dbReference type="Pfam" id="PF21075">
    <property type="entry name" value="GDH_ACT1"/>
    <property type="match status" value="1"/>
</dbReference>
<dbReference type="GO" id="GO:0006538">
    <property type="term" value="P:L-glutamate catabolic process"/>
    <property type="evidence" value="ECO:0007669"/>
    <property type="project" value="InterPro"/>
</dbReference>
<name>A0A1G7VZN0_9PROT</name>
<dbReference type="InterPro" id="IPR028971">
    <property type="entry name" value="NAD-GDH_cat"/>
</dbReference>
<dbReference type="InterPro" id="IPR049062">
    <property type="entry name" value="NAD_Glu_DH_ACT2"/>
</dbReference>
<dbReference type="Pfam" id="PF21073">
    <property type="entry name" value="GDH_HM1"/>
    <property type="match status" value="1"/>
</dbReference>
<evidence type="ECO:0000259" key="2">
    <source>
        <dbReference type="Pfam" id="PF05088"/>
    </source>
</evidence>
<dbReference type="GO" id="GO:0004069">
    <property type="term" value="F:L-aspartate:2-oxoglutarate aminotransferase activity"/>
    <property type="evidence" value="ECO:0007669"/>
    <property type="project" value="InterPro"/>
</dbReference>